<keyword evidence="5" id="KW-0732">Signal</keyword>
<keyword evidence="3 4" id="KW-0408">Iron</keyword>
<dbReference type="PANTHER" id="PTHR35008">
    <property type="entry name" value="BLL4482 PROTEIN-RELATED"/>
    <property type="match status" value="1"/>
</dbReference>
<dbReference type="PANTHER" id="PTHR35008:SF8">
    <property type="entry name" value="ALCOHOL DEHYDROGENASE CYTOCHROME C SUBUNIT"/>
    <property type="match status" value="1"/>
</dbReference>
<feature type="signal peptide" evidence="5">
    <location>
        <begin position="1"/>
        <end position="22"/>
    </location>
</feature>
<evidence type="ECO:0000256" key="2">
    <source>
        <dbReference type="ARBA" id="ARBA00022723"/>
    </source>
</evidence>
<dbReference type="InterPro" id="IPR036909">
    <property type="entry name" value="Cyt_c-like_dom_sf"/>
</dbReference>
<feature type="chain" id="PRO_5047078014" evidence="5">
    <location>
        <begin position="23"/>
        <end position="151"/>
    </location>
</feature>
<gene>
    <name evidence="7" type="ORF">SNE25_14680</name>
</gene>
<keyword evidence="8" id="KW-1185">Reference proteome</keyword>
<evidence type="ECO:0000313" key="8">
    <source>
        <dbReference type="Proteomes" id="UP001324380"/>
    </source>
</evidence>
<sequence length="151" mass="16433">MDLKKAPFLILTFVLLAAGLHAQTKHKAPLKKSRPLGLKASIAAGQKVFSQYCVSCHQADGLGVPHMNPPLVKTTYVLGDKTKLIKIVLNGFNEDVEINGETYSNSMASHDFLKDEEIANVLTFVRNSFGNKAPAITVAQVKTVRANNKKS</sequence>
<protein>
    <submittedName>
        <fullName evidence="7">Cytochrome c</fullName>
    </submittedName>
</protein>
<dbReference type="PROSITE" id="PS51007">
    <property type="entry name" value="CYTC"/>
    <property type="match status" value="1"/>
</dbReference>
<keyword evidence="1 4" id="KW-0349">Heme</keyword>
<feature type="domain" description="Cytochrome c" evidence="6">
    <location>
        <begin position="40"/>
        <end position="129"/>
    </location>
</feature>
<dbReference type="SUPFAM" id="SSF46626">
    <property type="entry name" value="Cytochrome c"/>
    <property type="match status" value="1"/>
</dbReference>
<name>A0ABZ0TUK2_9SPHI</name>
<evidence type="ECO:0000313" key="7">
    <source>
        <dbReference type="EMBL" id="WPU96767.1"/>
    </source>
</evidence>
<dbReference type="EMBL" id="CP139558">
    <property type="protein sequence ID" value="WPU96767.1"/>
    <property type="molecule type" value="Genomic_DNA"/>
</dbReference>
<dbReference type="Proteomes" id="UP001324380">
    <property type="component" value="Chromosome"/>
</dbReference>
<proteinExistence type="predicted"/>
<dbReference type="Pfam" id="PF00034">
    <property type="entry name" value="Cytochrom_C"/>
    <property type="match status" value="1"/>
</dbReference>
<evidence type="ECO:0000256" key="3">
    <source>
        <dbReference type="ARBA" id="ARBA00023004"/>
    </source>
</evidence>
<dbReference type="RefSeq" id="WP_321565856.1">
    <property type="nucleotide sequence ID" value="NZ_CP139558.1"/>
</dbReference>
<accession>A0ABZ0TUK2</accession>
<evidence type="ECO:0000256" key="1">
    <source>
        <dbReference type="ARBA" id="ARBA00022617"/>
    </source>
</evidence>
<evidence type="ECO:0000259" key="6">
    <source>
        <dbReference type="PROSITE" id="PS51007"/>
    </source>
</evidence>
<dbReference type="Gene3D" id="1.10.760.10">
    <property type="entry name" value="Cytochrome c-like domain"/>
    <property type="match status" value="1"/>
</dbReference>
<organism evidence="7 8">
    <name type="scientific">Mucilaginibacter sabulilitoris</name>
    <dbReference type="NCBI Taxonomy" id="1173583"/>
    <lineage>
        <taxon>Bacteria</taxon>
        <taxon>Pseudomonadati</taxon>
        <taxon>Bacteroidota</taxon>
        <taxon>Sphingobacteriia</taxon>
        <taxon>Sphingobacteriales</taxon>
        <taxon>Sphingobacteriaceae</taxon>
        <taxon>Mucilaginibacter</taxon>
    </lineage>
</organism>
<reference evidence="7 8" key="1">
    <citation type="submission" date="2023-11" db="EMBL/GenBank/DDBJ databases">
        <title>Analysis of the Genomes of Mucilaginibacter gossypii cycad 4 and M. sabulilitoris SNA2: microbes with the potential for plant growth promotion.</title>
        <authorList>
            <person name="Hirsch A.M."/>
            <person name="Humm E."/>
            <person name="Rubbi M."/>
            <person name="Del Vecchio G."/>
            <person name="Ha S.M."/>
            <person name="Pellegrini M."/>
            <person name="Gunsalus R.P."/>
        </authorList>
    </citation>
    <scope>NUCLEOTIDE SEQUENCE [LARGE SCALE GENOMIC DNA]</scope>
    <source>
        <strain evidence="7 8">SNA2</strain>
    </source>
</reference>
<evidence type="ECO:0000256" key="5">
    <source>
        <dbReference type="SAM" id="SignalP"/>
    </source>
</evidence>
<keyword evidence="2 4" id="KW-0479">Metal-binding</keyword>
<dbReference type="InterPro" id="IPR009056">
    <property type="entry name" value="Cyt_c-like_dom"/>
</dbReference>
<dbReference type="InterPro" id="IPR051459">
    <property type="entry name" value="Cytochrome_c-type_DH"/>
</dbReference>
<evidence type="ECO:0000256" key="4">
    <source>
        <dbReference type="PROSITE-ProRule" id="PRU00433"/>
    </source>
</evidence>